<dbReference type="InterPro" id="IPR008266">
    <property type="entry name" value="Tyr_kinase_AS"/>
</dbReference>
<dbReference type="FunFam" id="3.30.200.20:FF:000328">
    <property type="entry name" value="Leucine-rich repeat protein kinase family protein"/>
    <property type="match status" value="1"/>
</dbReference>
<keyword evidence="9" id="KW-0677">Repeat</keyword>
<comment type="similarity">
    <text evidence="15">Belongs to the polygalacturonase-inhibiting protein family.</text>
</comment>
<dbReference type="FunFam" id="3.80.10.10:FF:001678">
    <property type="entry name" value="Calmodulin-binding receptor kinase CaMRLK"/>
    <property type="match status" value="1"/>
</dbReference>
<evidence type="ECO:0000256" key="1">
    <source>
        <dbReference type="ARBA" id="ARBA00004191"/>
    </source>
</evidence>
<keyword evidence="12 17" id="KW-1133">Transmembrane helix</keyword>
<evidence type="ECO:0000256" key="5">
    <source>
        <dbReference type="ARBA" id="ARBA00022512"/>
    </source>
</evidence>
<dbReference type="PROSITE" id="PS00107">
    <property type="entry name" value="PROTEIN_KINASE_ATP"/>
    <property type="match status" value="1"/>
</dbReference>
<evidence type="ECO:0000256" key="16">
    <source>
        <dbReference type="PROSITE-ProRule" id="PRU10141"/>
    </source>
</evidence>
<accession>A0A6N2LPW3</accession>
<protein>
    <recommendedName>
        <fullName evidence="18">Protein kinase domain-containing protein</fullName>
    </recommendedName>
</protein>
<dbReference type="InterPro" id="IPR051716">
    <property type="entry name" value="Plant_RL_S/T_kinase"/>
</dbReference>
<dbReference type="InterPro" id="IPR003591">
    <property type="entry name" value="Leu-rich_rpt_typical-subtyp"/>
</dbReference>
<dbReference type="InterPro" id="IPR000719">
    <property type="entry name" value="Prot_kinase_dom"/>
</dbReference>
<evidence type="ECO:0000256" key="11">
    <source>
        <dbReference type="ARBA" id="ARBA00022840"/>
    </source>
</evidence>
<feature type="domain" description="Protein kinase" evidence="18">
    <location>
        <begin position="781"/>
        <end position="1065"/>
    </location>
</feature>
<name>A0A6N2LPW3_SALVM</name>
<reference evidence="19" key="1">
    <citation type="submission" date="2019-03" db="EMBL/GenBank/DDBJ databases">
        <authorList>
            <person name="Mank J."/>
            <person name="Almeida P."/>
        </authorList>
    </citation>
    <scope>NUCLEOTIDE SEQUENCE</scope>
    <source>
        <strain evidence="19">78183</strain>
    </source>
</reference>
<evidence type="ECO:0000256" key="13">
    <source>
        <dbReference type="ARBA" id="ARBA00023136"/>
    </source>
</evidence>
<keyword evidence="8" id="KW-0732">Signal</keyword>
<keyword evidence="13 17" id="KW-0472">Membrane</keyword>
<comment type="subcellular location">
    <subcellularLocation>
        <location evidence="2">Cell membrane</location>
    </subcellularLocation>
    <subcellularLocation>
        <location evidence="3">Membrane</location>
        <topology evidence="3">Single-pass type I membrane protein</topology>
    </subcellularLocation>
    <subcellularLocation>
        <location evidence="1">Secreted</location>
        <location evidence="1">Cell wall</location>
    </subcellularLocation>
</comment>
<dbReference type="PROSITE" id="PS51450">
    <property type="entry name" value="LRR"/>
    <property type="match status" value="1"/>
</dbReference>
<keyword evidence="14" id="KW-0675">Receptor</keyword>
<dbReference type="GO" id="GO:0005524">
    <property type="term" value="F:ATP binding"/>
    <property type="evidence" value="ECO:0007669"/>
    <property type="project" value="UniProtKB-UniRule"/>
</dbReference>
<dbReference type="Pfam" id="PF08263">
    <property type="entry name" value="LRRNT_2"/>
    <property type="match status" value="1"/>
</dbReference>
<dbReference type="Pfam" id="PF13855">
    <property type="entry name" value="LRR_8"/>
    <property type="match status" value="1"/>
</dbReference>
<organism evidence="19">
    <name type="scientific">Salix viminalis</name>
    <name type="common">Common osier</name>
    <name type="synonym">Basket willow</name>
    <dbReference type="NCBI Taxonomy" id="40686"/>
    <lineage>
        <taxon>Eukaryota</taxon>
        <taxon>Viridiplantae</taxon>
        <taxon>Streptophyta</taxon>
        <taxon>Embryophyta</taxon>
        <taxon>Tracheophyta</taxon>
        <taxon>Spermatophyta</taxon>
        <taxon>Magnoliopsida</taxon>
        <taxon>eudicotyledons</taxon>
        <taxon>Gunneridae</taxon>
        <taxon>Pentapetalae</taxon>
        <taxon>rosids</taxon>
        <taxon>fabids</taxon>
        <taxon>Malpighiales</taxon>
        <taxon>Salicaceae</taxon>
        <taxon>Saliceae</taxon>
        <taxon>Salix</taxon>
    </lineage>
</organism>
<evidence type="ECO:0000256" key="9">
    <source>
        <dbReference type="ARBA" id="ARBA00022737"/>
    </source>
</evidence>
<keyword evidence="5" id="KW-0964">Secreted</keyword>
<dbReference type="Pfam" id="PF00069">
    <property type="entry name" value="Pkinase"/>
    <property type="match status" value="1"/>
</dbReference>
<dbReference type="FunFam" id="3.80.10.10:FF:000299">
    <property type="entry name" value="Piriformospora indica-insensitive protein 2"/>
    <property type="match status" value="1"/>
</dbReference>
<dbReference type="Gene3D" id="3.80.10.10">
    <property type="entry name" value="Ribonuclease Inhibitor"/>
    <property type="match status" value="4"/>
</dbReference>
<gene>
    <name evidence="19" type="ORF">SVIM_LOCUS261396</name>
</gene>
<dbReference type="Gene3D" id="3.30.200.20">
    <property type="entry name" value="Phosphorylase Kinase, domain 1"/>
    <property type="match status" value="1"/>
</dbReference>
<keyword evidence="10 16" id="KW-0547">Nucleotide-binding</keyword>
<dbReference type="InterPro" id="IPR032675">
    <property type="entry name" value="LRR_dom_sf"/>
</dbReference>
<dbReference type="GO" id="GO:0005886">
    <property type="term" value="C:plasma membrane"/>
    <property type="evidence" value="ECO:0007669"/>
    <property type="project" value="UniProtKB-SubCell"/>
</dbReference>
<dbReference type="EMBL" id="CAADRP010001594">
    <property type="protein sequence ID" value="VFU42924.1"/>
    <property type="molecule type" value="Genomic_DNA"/>
</dbReference>
<dbReference type="Pfam" id="PF13516">
    <property type="entry name" value="LRR_6"/>
    <property type="match status" value="1"/>
</dbReference>
<evidence type="ECO:0000256" key="10">
    <source>
        <dbReference type="ARBA" id="ARBA00022741"/>
    </source>
</evidence>
<dbReference type="FunFam" id="1.10.510.10:FF:000445">
    <property type="entry name" value="MDIS1-interacting receptor like kinase 2"/>
    <property type="match status" value="1"/>
</dbReference>
<evidence type="ECO:0000256" key="7">
    <source>
        <dbReference type="ARBA" id="ARBA00022692"/>
    </source>
</evidence>
<evidence type="ECO:0000256" key="14">
    <source>
        <dbReference type="ARBA" id="ARBA00023170"/>
    </source>
</evidence>
<dbReference type="GO" id="GO:0004672">
    <property type="term" value="F:protein kinase activity"/>
    <property type="evidence" value="ECO:0007669"/>
    <property type="project" value="InterPro"/>
</dbReference>
<dbReference type="InterPro" id="IPR017441">
    <property type="entry name" value="Protein_kinase_ATP_BS"/>
</dbReference>
<dbReference type="Pfam" id="PF00560">
    <property type="entry name" value="LRR_1"/>
    <property type="match status" value="8"/>
</dbReference>
<evidence type="ECO:0000256" key="4">
    <source>
        <dbReference type="ARBA" id="ARBA00022475"/>
    </source>
</evidence>
<dbReference type="SUPFAM" id="SSF56112">
    <property type="entry name" value="Protein kinase-like (PK-like)"/>
    <property type="match status" value="1"/>
</dbReference>
<dbReference type="SUPFAM" id="SSF52058">
    <property type="entry name" value="L domain-like"/>
    <property type="match status" value="1"/>
</dbReference>
<dbReference type="PRINTS" id="PR00019">
    <property type="entry name" value="LEURICHRPT"/>
</dbReference>
<keyword evidence="7 17" id="KW-0812">Transmembrane</keyword>
<evidence type="ECO:0000256" key="2">
    <source>
        <dbReference type="ARBA" id="ARBA00004236"/>
    </source>
</evidence>
<proteinExistence type="inferred from homology"/>
<keyword evidence="5" id="KW-0134">Cell wall</keyword>
<evidence type="ECO:0000256" key="6">
    <source>
        <dbReference type="ARBA" id="ARBA00022614"/>
    </source>
</evidence>
<dbReference type="AlphaFoldDB" id="A0A6N2LPW3"/>
<dbReference type="FunFam" id="3.80.10.10:FF:000400">
    <property type="entry name" value="Nuclear pore complex protein NUP107"/>
    <property type="match status" value="1"/>
</dbReference>
<evidence type="ECO:0000313" key="19">
    <source>
        <dbReference type="EMBL" id="VFU42924.1"/>
    </source>
</evidence>
<feature type="transmembrane region" description="Helical" evidence="17">
    <location>
        <begin position="720"/>
        <end position="743"/>
    </location>
</feature>
<evidence type="ECO:0000256" key="17">
    <source>
        <dbReference type="SAM" id="Phobius"/>
    </source>
</evidence>
<feature type="binding site" evidence="16">
    <location>
        <position position="810"/>
    </location>
    <ligand>
        <name>ATP</name>
        <dbReference type="ChEBI" id="CHEBI:30616"/>
    </ligand>
</feature>
<keyword evidence="6" id="KW-0433">Leucine-rich repeat</keyword>
<evidence type="ECO:0000256" key="12">
    <source>
        <dbReference type="ARBA" id="ARBA00022989"/>
    </source>
</evidence>
<dbReference type="SMART" id="SM00369">
    <property type="entry name" value="LRR_TYP"/>
    <property type="match status" value="8"/>
</dbReference>
<evidence type="ECO:0000259" key="18">
    <source>
        <dbReference type="PROSITE" id="PS50011"/>
    </source>
</evidence>
<keyword evidence="11 16" id="KW-0067">ATP-binding</keyword>
<sequence length="1082" mass="117668">MASQILLLSIPLVIFTLLVYASFFASFAYSASTGAEVANGRKEAEALLEWKVSLDSQSQSLLSSWAGDSPCNWFGISCDRSGSVTNISLPDSSLRGTLDSLRFSSFPSLIGLNLLNNSLYGSIPSHIGILSSLTILDLSFNYISGFIPSEIGMLSSLSQIFLHANYLGGLIPASIGNLSHLTALSLSLNELSGGIPPEIGKLGSLTILDLSSNKLSGTIPTSLGNLRSLSKLNFFNNSLVGPITSIGNLTASLTILNLSSNKLTGTIPASLGNLRSLSELYLRNNNLVGPITSIGNLTTSLTKLFLSSNKLTGEIPASFANLRSLSKLYLWNNSLVGPITSIGNLTASLAELDSSFNKLTGTIPATIGNLKNLSYLDFSNNILVGPIPPEMNNLTQLNFLQIYNNRLSGNLPQDVCLGGLLAYFAAANNYITGPIPKSLKNCNSLLRLRLERNQLSGNISDAFGTHPHLSYMDLSDNELHGELSWKWEQFNNLTTFKISGNKISGEIPAALGKATHLQALDLSSNQLVGGIPKELGNLKLIELELNDNKLSGDIPFDVESLSDLERLGLAANNFSATILKQLGKCSKLIFLNMSKNRFVGSIPAEMGSLQSLQSLDLSWNSLAGGIASEFGQLQQLEVLNLSHNMLSGLIPTSFSRLKGLTKVDVSYNKLEGPIPDIKAFREAPFEAIRNNSNLCGNATGLKACAALMKNKTAHKKSPKVVIFTVIPLLGSLLGLIVGFLIFFQNRRKKRLMKTPQIDVSGRWCPEWELCYADIIEATEEFNSSYCIGTGGYGVVYKVVLPSEQVLAVKKFHQTPEVEMTSLKAFRSEIDVLMGIRHRNIVKLYGFCSHAKHSFLVYEFVERGSLRKVLNDEEQAVKMDWDKRLNLIKGVANALSYMHHDCSPPIIHRDISSNNVLLDSEYEAHVSDFGTARLLMPDSSNWTSFAGTFGYTAPELAYTMKVDAKCDVYSFGVVALEVMMGKHPGDFISSLMLSASTSSSSPIGHNTLLKDVLDQRLPPPKNKLADGVAHVAKVVFACLQTDPHYRPNMLQVSTQLTARWPPLPKLFSTIELGDELVHRNVTG</sequence>
<dbReference type="Gene3D" id="1.10.510.10">
    <property type="entry name" value="Transferase(Phosphotransferase) domain 1"/>
    <property type="match status" value="1"/>
</dbReference>
<dbReference type="InterPro" id="IPR013210">
    <property type="entry name" value="LRR_N_plant-typ"/>
</dbReference>
<dbReference type="InterPro" id="IPR011009">
    <property type="entry name" value="Kinase-like_dom_sf"/>
</dbReference>
<dbReference type="FunFam" id="3.80.10.10:FF:000385">
    <property type="entry name" value="Leucine-rich repeat family protein"/>
    <property type="match status" value="1"/>
</dbReference>
<dbReference type="InterPro" id="IPR001611">
    <property type="entry name" value="Leu-rich_rpt"/>
</dbReference>
<dbReference type="PANTHER" id="PTHR48053:SF168">
    <property type="entry name" value="LRR RECEPTOR-LIKE KINASE FAMILY PROTEIN"/>
    <property type="match status" value="1"/>
</dbReference>
<dbReference type="PANTHER" id="PTHR48053">
    <property type="entry name" value="LEUCINE RICH REPEAT FAMILY PROTEIN, EXPRESSED"/>
    <property type="match status" value="1"/>
</dbReference>
<dbReference type="PROSITE" id="PS00109">
    <property type="entry name" value="PROTEIN_KINASE_TYR"/>
    <property type="match status" value="1"/>
</dbReference>
<dbReference type="SUPFAM" id="SSF52047">
    <property type="entry name" value="RNI-like"/>
    <property type="match status" value="1"/>
</dbReference>
<keyword evidence="4" id="KW-1003">Cell membrane</keyword>
<dbReference type="PROSITE" id="PS50011">
    <property type="entry name" value="PROTEIN_KINASE_DOM"/>
    <property type="match status" value="1"/>
</dbReference>
<evidence type="ECO:0000256" key="15">
    <source>
        <dbReference type="ARBA" id="ARBA00038043"/>
    </source>
</evidence>
<evidence type="ECO:0000256" key="3">
    <source>
        <dbReference type="ARBA" id="ARBA00004479"/>
    </source>
</evidence>
<dbReference type="SMART" id="SM00365">
    <property type="entry name" value="LRR_SD22"/>
    <property type="match status" value="10"/>
</dbReference>
<evidence type="ECO:0000256" key="8">
    <source>
        <dbReference type="ARBA" id="ARBA00022729"/>
    </source>
</evidence>